<dbReference type="SUPFAM" id="SSF53706">
    <property type="entry name" value="Formate dehydrogenase/DMSO reductase, domains 1-3"/>
    <property type="match status" value="1"/>
</dbReference>
<organism evidence="1 2">
    <name type="scientific">Gordonia terrae C-6</name>
    <dbReference type="NCBI Taxonomy" id="1316928"/>
    <lineage>
        <taxon>Bacteria</taxon>
        <taxon>Bacillati</taxon>
        <taxon>Actinomycetota</taxon>
        <taxon>Actinomycetes</taxon>
        <taxon>Mycobacteriales</taxon>
        <taxon>Gordoniaceae</taxon>
        <taxon>Gordonia</taxon>
    </lineage>
</organism>
<evidence type="ECO:0000313" key="2">
    <source>
        <dbReference type="Proteomes" id="UP000013569"/>
    </source>
</evidence>
<proteinExistence type="predicted"/>
<evidence type="ECO:0000313" key="1">
    <source>
        <dbReference type="EMBL" id="EON30913.1"/>
    </source>
</evidence>
<name>R7Y4D5_9ACTN</name>
<dbReference type="EMBL" id="AQPW01000036">
    <property type="protein sequence ID" value="EON30913.1"/>
    <property type="molecule type" value="Genomic_DNA"/>
</dbReference>
<dbReference type="AlphaFoldDB" id="R7Y4D5"/>
<sequence length="69" mass="7971">MTASKISGVDRTPFSPGESWPVRVERLRHPLLRENGRLVAVTWEKAMDRVVARSRSLLEDHFRRCPGRT</sequence>
<protein>
    <submittedName>
        <fullName evidence="1">Uncharacterized protein</fullName>
    </submittedName>
</protein>
<dbReference type="Proteomes" id="UP000013569">
    <property type="component" value="Unassembled WGS sequence"/>
</dbReference>
<accession>R7Y4D5</accession>
<dbReference type="PATRIC" id="fig|1316928.3.peg.4092"/>
<comment type="caution">
    <text evidence="1">The sequence shown here is derived from an EMBL/GenBank/DDBJ whole genome shotgun (WGS) entry which is preliminary data.</text>
</comment>
<reference evidence="1 2" key="1">
    <citation type="journal article" date="2013" name="Genome Announc.">
        <title>Draft Genome Sequence of a Benzothiophene-Desulfurizing Bacterium, Gordona terrae Strain C-6.</title>
        <authorList>
            <person name="Wang W."/>
            <person name="Ma T."/>
            <person name="Ren Y."/>
            <person name="Li G."/>
        </authorList>
    </citation>
    <scope>NUCLEOTIDE SEQUENCE [LARGE SCALE GENOMIC DNA]</scope>
    <source>
        <strain evidence="1 2">C-6</strain>
    </source>
</reference>
<gene>
    <name evidence="1" type="ORF">GTC6_20230</name>
</gene>